<comment type="function">
    <text evidence="5">Responsible for synthesis of pseudouridine from uracil.</text>
</comment>
<dbReference type="Gene3D" id="3.30.2350.10">
    <property type="entry name" value="Pseudouridine synthase"/>
    <property type="match status" value="1"/>
</dbReference>
<comment type="catalytic activity">
    <reaction evidence="1 5">
        <text>a uridine in RNA = a pseudouridine in RNA</text>
        <dbReference type="Rhea" id="RHEA:48348"/>
        <dbReference type="Rhea" id="RHEA-COMP:12068"/>
        <dbReference type="Rhea" id="RHEA-COMP:12069"/>
        <dbReference type="ChEBI" id="CHEBI:65314"/>
        <dbReference type="ChEBI" id="CHEBI:65315"/>
    </reaction>
</comment>
<dbReference type="SMART" id="SM00363">
    <property type="entry name" value="S4"/>
    <property type="match status" value="1"/>
</dbReference>
<dbReference type="SUPFAM" id="SSF55120">
    <property type="entry name" value="Pseudouridine synthase"/>
    <property type="match status" value="1"/>
</dbReference>
<organism evidence="7 8">
    <name type="scientific">Clostridium tanneri</name>
    <dbReference type="NCBI Taxonomy" id="3037988"/>
    <lineage>
        <taxon>Bacteria</taxon>
        <taxon>Bacillati</taxon>
        <taxon>Bacillota</taxon>
        <taxon>Clostridia</taxon>
        <taxon>Eubacteriales</taxon>
        <taxon>Clostridiaceae</taxon>
        <taxon>Clostridium</taxon>
    </lineage>
</organism>
<accession>A0ABU4JNQ5</accession>
<dbReference type="Gene3D" id="3.10.290.10">
    <property type="entry name" value="RNA-binding S4 domain"/>
    <property type="match status" value="1"/>
</dbReference>
<dbReference type="Pfam" id="PF01479">
    <property type="entry name" value="S4"/>
    <property type="match status" value="1"/>
</dbReference>
<sequence>MENKQFIVDDSYKNVRLDVFLSKFFEDKSRSYLQNLIEEGSVRINGSLKKSNYKLRTGDMVDVNIPEPIGLNVEPEDIPLDIVYEDSDVIVVNKPQGMVVHPAPGVYSGTLVNALLYHCKDLSGINGVARPGIVHRIDKDTSGILVVAKNDNSHNKLAEQLKDHSMTRTYVALVEGIIKKEEGTVDAPLGRHPVDRIKIAVVKDGRRAVTHYRVLETLKNNTLIECRLETGRTHQIRVHMAYISHPLIGDPVYGHKKQRFNLEGQMLHAKKLGFIHPTTGKYIEFHCDIPEHFKRVLDILRKELK</sequence>
<dbReference type="PROSITE" id="PS50889">
    <property type="entry name" value="S4"/>
    <property type="match status" value="1"/>
</dbReference>
<dbReference type="PANTHER" id="PTHR21600">
    <property type="entry name" value="MITOCHONDRIAL RNA PSEUDOURIDINE SYNTHASE"/>
    <property type="match status" value="1"/>
</dbReference>
<dbReference type="Proteomes" id="UP001281656">
    <property type="component" value="Unassembled WGS sequence"/>
</dbReference>
<keyword evidence="3 5" id="KW-0413">Isomerase</keyword>
<dbReference type="EC" id="5.4.99.-" evidence="5"/>
<dbReference type="InterPro" id="IPR006225">
    <property type="entry name" value="PsdUridine_synth_RluC/D"/>
</dbReference>
<comment type="similarity">
    <text evidence="2 5">Belongs to the pseudouridine synthase RluA family.</text>
</comment>
<dbReference type="EMBL" id="JARUJP010000001">
    <property type="protein sequence ID" value="MDW8799611.1"/>
    <property type="molecule type" value="Genomic_DNA"/>
</dbReference>
<dbReference type="InterPro" id="IPR020103">
    <property type="entry name" value="PsdUridine_synth_cat_dom_sf"/>
</dbReference>
<dbReference type="InterPro" id="IPR036986">
    <property type="entry name" value="S4_RNA-bd_sf"/>
</dbReference>
<evidence type="ECO:0000313" key="7">
    <source>
        <dbReference type="EMBL" id="MDW8799611.1"/>
    </source>
</evidence>
<name>A0ABU4JNQ5_9CLOT</name>
<dbReference type="SUPFAM" id="SSF55174">
    <property type="entry name" value="Alpha-L RNA-binding motif"/>
    <property type="match status" value="1"/>
</dbReference>
<dbReference type="Pfam" id="PF00849">
    <property type="entry name" value="PseudoU_synth_2"/>
    <property type="match status" value="1"/>
</dbReference>
<dbReference type="InterPro" id="IPR002942">
    <property type="entry name" value="S4_RNA-bd"/>
</dbReference>
<evidence type="ECO:0000256" key="3">
    <source>
        <dbReference type="ARBA" id="ARBA00023235"/>
    </source>
</evidence>
<evidence type="ECO:0000256" key="2">
    <source>
        <dbReference type="ARBA" id="ARBA00010876"/>
    </source>
</evidence>
<reference evidence="7 8" key="1">
    <citation type="submission" date="2023-04" db="EMBL/GenBank/DDBJ databases">
        <title>Clostridium tannerae sp. nov., isolated from the fecal material of an alpaca.</title>
        <authorList>
            <person name="Miller S."/>
            <person name="Hendry M."/>
            <person name="King J."/>
            <person name="Sankaranarayanan K."/>
            <person name="Lawson P.A."/>
        </authorList>
    </citation>
    <scope>NUCLEOTIDE SEQUENCE [LARGE SCALE GENOMIC DNA]</scope>
    <source>
        <strain evidence="7 8">A1-XYC3</strain>
    </source>
</reference>
<evidence type="ECO:0000259" key="6">
    <source>
        <dbReference type="SMART" id="SM00363"/>
    </source>
</evidence>
<keyword evidence="4" id="KW-0694">RNA-binding</keyword>
<protein>
    <recommendedName>
        <fullName evidence="5">Pseudouridine synthase</fullName>
        <ecNumber evidence="5">5.4.99.-</ecNumber>
    </recommendedName>
</protein>
<gene>
    <name evidence="7" type="ORF">P8V03_00410</name>
</gene>
<comment type="caution">
    <text evidence="7">The sequence shown here is derived from an EMBL/GenBank/DDBJ whole genome shotgun (WGS) entry which is preliminary data.</text>
</comment>
<dbReference type="InterPro" id="IPR050188">
    <property type="entry name" value="RluA_PseudoU_synthase"/>
</dbReference>
<evidence type="ECO:0000256" key="4">
    <source>
        <dbReference type="PROSITE-ProRule" id="PRU00182"/>
    </source>
</evidence>
<dbReference type="InterPro" id="IPR006224">
    <property type="entry name" value="PsdUridine_synth_RluA-like_CS"/>
</dbReference>
<keyword evidence="8" id="KW-1185">Reference proteome</keyword>
<evidence type="ECO:0000256" key="5">
    <source>
        <dbReference type="RuleBase" id="RU362028"/>
    </source>
</evidence>
<feature type="domain" description="RNA-binding S4" evidence="6">
    <location>
        <begin position="15"/>
        <end position="79"/>
    </location>
</feature>
<evidence type="ECO:0000256" key="1">
    <source>
        <dbReference type="ARBA" id="ARBA00000073"/>
    </source>
</evidence>
<dbReference type="PROSITE" id="PS01129">
    <property type="entry name" value="PSI_RLU"/>
    <property type="match status" value="1"/>
</dbReference>
<dbReference type="InterPro" id="IPR006145">
    <property type="entry name" value="PsdUridine_synth_RsuA/RluA"/>
</dbReference>
<proteinExistence type="inferred from homology"/>
<dbReference type="CDD" id="cd00165">
    <property type="entry name" value="S4"/>
    <property type="match status" value="1"/>
</dbReference>
<dbReference type="CDD" id="cd02869">
    <property type="entry name" value="PseudoU_synth_RluA_like"/>
    <property type="match status" value="1"/>
</dbReference>
<dbReference type="NCBIfam" id="TIGR00005">
    <property type="entry name" value="rluA_subfam"/>
    <property type="match status" value="1"/>
</dbReference>
<dbReference type="PANTHER" id="PTHR21600:SF44">
    <property type="entry name" value="RIBOSOMAL LARGE SUBUNIT PSEUDOURIDINE SYNTHASE D"/>
    <property type="match status" value="1"/>
</dbReference>
<dbReference type="RefSeq" id="WP_318796319.1">
    <property type="nucleotide sequence ID" value="NZ_JARUJP010000001.1"/>
</dbReference>
<evidence type="ECO:0000313" key="8">
    <source>
        <dbReference type="Proteomes" id="UP001281656"/>
    </source>
</evidence>